<protein>
    <submittedName>
        <fullName evidence="2">Uncharacterized protein</fullName>
    </submittedName>
</protein>
<feature type="compositionally biased region" description="Low complexity" evidence="1">
    <location>
        <begin position="323"/>
        <end position="332"/>
    </location>
</feature>
<accession>A0A8S1QT04</accession>
<organism evidence="2 3">
    <name type="scientific">Paramecium sonneborni</name>
    <dbReference type="NCBI Taxonomy" id="65129"/>
    <lineage>
        <taxon>Eukaryota</taxon>
        <taxon>Sar</taxon>
        <taxon>Alveolata</taxon>
        <taxon>Ciliophora</taxon>
        <taxon>Intramacronucleata</taxon>
        <taxon>Oligohymenophorea</taxon>
        <taxon>Peniculida</taxon>
        <taxon>Parameciidae</taxon>
        <taxon>Paramecium</taxon>
    </lineage>
</organism>
<feature type="region of interest" description="Disordered" evidence="1">
    <location>
        <begin position="294"/>
        <end position="339"/>
    </location>
</feature>
<name>A0A8S1QT04_9CILI</name>
<dbReference type="AlphaFoldDB" id="A0A8S1QT04"/>
<dbReference type="OrthoDB" id="309529at2759"/>
<evidence type="ECO:0000256" key="1">
    <source>
        <dbReference type="SAM" id="MobiDB-lite"/>
    </source>
</evidence>
<dbReference type="Proteomes" id="UP000692954">
    <property type="component" value="Unassembled WGS sequence"/>
</dbReference>
<gene>
    <name evidence="2" type="ORF">PSON_ATCC_30995.1.T1160177</name>
</gene>
<reference evidence="2" key="1">
    <citation type="submission" date="2021-01" db="EMBL/GenBank/DDBJ databases">
        <authorList>
            <consortium name="Genoscope - CEA"/>
            <person name="William W."/>
        </authorList>
    </citation>
    <scope>NUCLEOTIDE SEQUENCE</scope>
</reference>
<evidence type="ECO:0000313" key="2">
    <source>
        <dbReference type="EMBL" id="CAD8118292.1"/>
    </source>
</evidence>
<feature type="compositionally biased region" description="Polar residues" evidence="1">
    <location>
        <begin position="294"/>
        <end position="322"/>
    </location>
</feature>
<comment type="caution">
    <text evidence="2">The sequence shown here is derived from an EMBL/GenBank/DDBJ whole genome shotgun (WGS) entry which is preliminary data.</text>
</comment>
<dbReference type="EMBL" id="CAJJDN010000116">
    <property type="protein sequence ID" value="CAD8118292.1"/>
    <property type="molecule type" value="Genomic_DNA"/>
</dbReference>
<evidence type="ECO:0000313" key="3">
    <source>
        <dbReference type="Proteomes" id="UP000692954"/>
    </source>
</evidence>
<proteinExistence type="predicted"/>
<sequence length="528" mass="62572">MNQQYSHQDTYICFEQQCHLSRIITNWDQLKLHNEFNHKVISKHRFDSKFIFKFNQLNEQYRIKVQEDINQLIQYQEDRIIVKIQELFDFFKKMQSDRVQNQIYFDYQLSNSQSIEAAVEKYIKIYYGQIQTQQSEQEDIFLDQLQTKLNLLEDNFINLLEKYFTIGNQYFNNAQTEKAAEFNDSTLPESKTTQSIGVQEYINQTEFISNKVEQMKIQQIQQETYQILHDENVSQQYSTLNQSQQIEQDDLNNIPLKGYKQYQFQQQNYSYPTKNILQNDDDDDRLKFQLPSELVNTSNNSNQISNKHSSDHTTVQKTQKQENINTSQNSNKKSNKDNKQYEYVPKTEAQDYIVVDNPKQLQQKRNIQKSSSQNIFFGKKFDLTNSYQNLNFSKNIQAFSCDQQGIGLIDGILTLQIDAEIRLRFSESKNNKFQAEIGILSVDKNGKMKGSQKYCMNELGELVSNGSVYKGKLKISLNQEYLISYSSYERMLYFIKGKTKEYLDLDKVQGYFKFYIKLYELKVQIIHS</sequence>
<keyword evidence="3" id="KW-1185">Reference proteome</keyword>